<gene>
    <name evidence="4" type="ORF">DMC30DRAFT_149416</name>
</gene>
<feature type="compositionally biased region" description="Low complexity" evidence="1">
    <location>
        <begin position="446"/>
        <end position="468"/>
    </location>
</feature>
<dbReference type="AlphaFoldDB" id="A0A5C5G1S4"/>
<dbReference type="STRING" id="5288.A0A5C5G1S4"/>
<comment type="caution">
    <text evidence="4">The sequence shown here is derived from an EMBL/GenBank/DDBJ whole genome shotgun (WGS) entry which is preliminary data.</text>
</comment>
<feature type="compositionally biased region" description="Acidic residues" evidence="1">
    <location>
        <begin position="159"/>
        <end position="172"/>
    </location>
</feature>
<protein>
    <submittedName>
        <fullName evidence="4">Origin recognition complex subunit 5 C-terminus-domain-containing protein</fullName>
    </submittedName>
</protein>
<sequence>MPALASVLSHLCAVVSSRAPPGSIWLHVPGDAQHIVRCITDTVTRATTTSPPPAPGTPPSIDALLPKVASLDLAHIHSAKAAFDSILHQLSAWSTATSNGAWDERDLAVHAPDPALARLRVVRARPGKRTANRSGRSSRPAKRARTDRTDSPRQGGSDTDTEAEARGDDDDEPRWTLEWDRDAPAAGGADKPALLAPLRNTLESFHHSLRALLALASPGGLAPTLSSTASSSLDPAADLAPTPGGPARRFIVIEHGELLGELAGGGGGAGGAARESGGGVTFASALHRLAEITGLPITVVTISRLPWHKMRESMVGLPSPELLTVDDMTSAETIHLLTTRFAASPLSQPTPHDTLSHAQLVELFRSLALVVRTTFGQAVTEVDELAYLCARLWGRWKEVRERSNPPIAPTDTARLSIALKPDFAAELERLFLPRVALADVPPPPAASASASGAAGTTPTAAAAGLTSTGAGGEAVVGFTGRIAPPPKRPTYLDSPSRDGAEAGPSGSGSGSGDFFAARAAEAVASPARPAPSGLIDPFSSAAAVPSSSSLSLSLPRSTPSSLPLPLSRAPAPGATLAKSLPLAARYVLLAAYFAAHNPPKSDVRMFVRVDELEGVAKRGKKVRRGKKAGKKGASPKKSAASLLSGGKSFPLERLVALFDAIVDARLEYALGTPAVLALVQTLVQLRLLTRASAGERVLDGVKLRCAVERSEADALAVSVGWREWKERLVGEED</sequence>
<feature type="region of interest" description="Disordered" evidence="1">
    <location>
        <begin position="442"/>
        <end position="511"/>
    </location>
</feature>
<dbReference type="EMBL" id="SOZI01000026">
    <property type="protein sequence ID" value="TNY22389.1"/>
    <property type="molecule type" value="Genomic_DNA"/>
</dbReference>
<feature type="domain" description="Origin recognition complex subunit 5 C-terminal" evidence="3">
    <location>
        <begin position="580"/>
        <end position="720"/>
    </location>
</feature>
<feature type="compositionally biased region" description="Low complexity" evidence="1">
    <location>
        <begin position="223"/>
        <end position="240"/>
    </location>
</feature>
<evidence type="ECO:0000256" key="1">
    <source>
        <dbReference type="SAM" id="MobiDB-lite"/>
    </source>
</evidence>
<accession>A0A5C5G1S4</accession>
<reference evidence="4 5" key="1">
    <citation type="submission" date="2019-03" db="EMBL/GenBank/DDBJ databases">
        <title>Rhodosporidium diobovatum UCD-FST 08-225 genome sequencing, assembly, and annotation.</title>
        <authorList>
            <person name="Fakankun I.U."/>
            <person name="Fristensky B."/>
            <person name="Levin D.B."/>
        </authorList>
    </citation>
    <scope>NUCLEOTIDE SEQUENCE [LARGE SCALE GENOMIC DNA]</scope>
    <source>
        <strain evidence="4 5">UCD-FST 08-225</strain>
    </source>
</reference>
<dbReference type="InterPro" id="IPR020796">
    <property type="entry name" value="ORC5"/>
</dbReference>
<dbReference type="PANTHER" id="PTHR12705">
    <property type="entry name" value="ORIGIN RECOGNITION COMPLEX SUBUNIT 5"/>
    <property type="match status" value="1"/>
</dbReference>
<feature type="region of interest" description="Disordered" evidence="1">
    <location>
        <begin position="118"/>
        <end position="175"/>
    </location>
</feature>
<evidence type="ECO:0000259" key="3">
    <source>
        <dbReference type="Pfam" id="PF14630"/>
    </source>
</evidence>
<feature type="compositionally biased region" description="Basic residues" evidence="1">
    <location>
        <begin position="120"/>
        <end position="131"/>
    </location>
</feature>
<name>A0A5C5G1S4_9BASI</name>
<feature type="signal peptide" evidence="2">
    <location>
        <begin position="1"/>
        <end position="17"/>
    </location>
</feature>
<dbReference type="InterPro" id="IPR047088">
    <property type="entry name" value="ORC5_C"/>
</dbReference>
<dbReference type="Pfam" id="PF14630">
    <property type="entry name" value="ORC5_C"/>
    <property type="match status" value="1"/>
</dbReference>
<proteinExistence type="predicted"/>
<dbReference type="OrthoDB" id="365981at2759"/>
<evidence type="ECO:0000256" key="2">
    <source>
        <dbReference type="SAM" id="SignalP"/>
    </source>
</evidence>
<dbReference type="GO" id="GO:0003688">
    <property type="term" value="F:DNA replication origin binding"/>
    <property type="evidence" value="ECO:0007669"/>
    <property type="project" value="TreeGrafter"/>
</dbReference>
<organism evidence="4 5">
    <name type="scientific">Rhodotorula diobovata</name>
    <dbReference type="NCBI Taxonomy" id="5288"/>
    <lineage>
        <taxon>Eukaryota</taxon>
        <taxon>Fungi</taxon>
        <taxon>Dikarya</taxon>
        <taxon>Basidiomycota</taxon>
        <taxon>Pucciniomycotina</taxon>
        <taxon>Microbotryomycetes</taxon>
        <taxon>Sporidiobolales</taxon>
        <taxon>Sporidiobolaceae</taxon>
        <taxon>Rhodotorula</taxon>
    </lineage>
</organism>
<keyword evidence="2" id="KW-0732">Signal</keyword>
<dbReference type="PANTHER" id="PTHR12705:SF0">
    <property type="entry name" value="ORIGIN RECOGNITION COMPLEX SUBUNIT 5"/>
    <property type="match status" value="1"/>
</dbReference>
<dbReference type="GO" id="GO:0006270">
    <property type="term" value="P:DNA replication initiation"/>
    <property type="evidence" value="ECO:0007669"/>
    <property type="project" value="TreeGrafter"/>
</dbReference>
<feature type="compositionally biased region" description="Basic residues" evidence="1">
    <location>
        <begin position="618"/>
        <end position="634"/>
    </location>
</feature>
<dbReference type="GO" id="GO:0005664">
    <property type="term" value="C:nuclear origin of replication recognition complex"/>
    <property type="evidence" value="ECO:0007669"/>
    <property type="project" value="TreeGrafter"/>
</dbReference>
<evidence type="ECO:0000313" key="4">
    <source>
        <dbReference type="EMBL" id="TNY22389.1"/>
    </source>
</evidence>
<feature type="region of interest" description="Disordered" evidence="1">
    <location>
        <begin position="223"/>
        <end position="243"/>
    </location>
</feature>
<feature type="region of interest" description="Disordered" evidence="1">
    <location>
        <begin position="618"/>
        <end position="641"/>
    </location>
</feature>
<keyword evidence="5" id="KW-1185">Reference proteome</keyword>
<feature type="chain" id="PRO_5022963959" evidence="2">
    <location>
        <begin position="18"/>
        <end position="733"/>
    </location>
</feature>
<dbReference type="Proteomes" id="UP000311382">
    <property type="component" value="Unassembled WGS sequence"/>
</dbReference>
<evidence type="ECO:0000313" key="5">
    <source>
        <dbReference type="Proteomes" id="UP000311382"/>
    </source>
</evidence>